<evidence type="ECO:0000313" key="4">
    <source>
        <dbReference type="EMBL" id="BBM51762.1"/>
    </source>
</evidence>
<dbReference type="Pfam" id="PF13181">
    <property type="entry name" value="TPR_8"/>
    <property type="match status" value="2"/>
</dbReference>
<dbReference type="PROSITE" id="PS50005">
    <property type="entry name" value="TPR"/>
    <property type="match status" value="2"/>
</dbReference>
<dbReference type="RefSeq" id="WP_146996188.1">
    <property type="nucleotide sequence ID" value="NZ_AP019831.1"/>
</dbReference>
<evidence type="ECO:0000256" key="2">
    <source>
        <dbReference type="SAM" id="SignalP"/>
    </source>
</evidence>
<proteinExistence type="predicted"/>
<dbReference type="InterPro" id="IPR006597">
    <property type="entry name" value="Sel1-like"/>
</dbReference>
<keyword evidence="2" id="KW-0732">Signal</keyword>
<evidence type="ECO:0000313" key="6">
    <source>
        <dbReference type="Proteomes" id="UP000422644"/>
    </source>
</evidence>
<evidence type="ECO:0008006" key="7">
    <source>
        <dbReference type="Google" id="ProtNLM"/>
    </source>
</evidence>
<gene>
    <name evidence="3" type="ORF">JMUB3870_0729</name>
    <name evidence="4" type="ORF">JMUB3935_0740</name>
</gene>
<dbReference type="SUPFAM" id="SSF48452">
    <property type="entry name" value="TPR-like"/>
    <property type="match status" value="1"/>
</dbReference>
<dbReference type="EMBL" id="AP019831">
    <property type="protein sequence ID" value="BBM44611.1"/>
    <property type="molecule type" value="Genomic_DNA"/>
</dbReference>
<evidence type="ECO:0000256" key="1">
    <source>
        <dbReference type="PROSITE-ProRule" id="PRU00339"/>
    </source>
</evidence>
<feature type="chain" id="PRO_5044617040" description="Tetratricopeptide repeat protein" evidence="2">
    <location>
        <begin position="26"/>
        <end position="246"/>
    </location>
</feature>
<dbReference type="SMART" id="SM00671">
    <property type="entry name" value="SEL1"/>
    <property type="match status" value="2"/>
</dbReference>
<evidence type="ECO:0000313" key="3">
    <source>
        <dbReference type="EMBL" id="BBM44611.1"/>
    </source>
</evidence>
<reference evidence="3 6" key="1">
    <citation type="submission" date="2019-07" db="EMBL/GenBank/DDBJ databases">
        <title>Complete Genome Sequence of Leptotrichia trevisanii Strain JMUB3870.</title>
        <authorList>
            <person name="Watanabe S."/>
            <person name="Cui L."/>
        </authorList>
    </citation>
    <scope>NUCLEOTIDE SEQUENCE [LARGE SCALE GENOMIC DNA]</scope>
    <source>
        <strain evidence="3 6">JMUB3870</strain>
    </source>
</reference>
<feature type="repeat" description="TPR" evidence="1">
    <location>
        <begin position="95"/>
        <end position="128"/>
    </location>
</feature>
<dbReference type="EMBL" id="AP019840">
    <property type="protein sequence ID" value="BBM51762.1"/>
    <property type="molecule type" value="Genomic_DNA"/>
</dbReference>
<accession>A0A510KJA1</accession>
<feature type="signal peptide" evidence="2">
    <location>
        <begin position="1"/>
        <end position="25"/>
    </location>
</feature>
<dbReference type="Pfam" id="PF13431">
    <property type="entry name" value="TPR_17"/>
    <property type="match status" value="1"/>
</dbReference>
<dbReference type="Proteomes" id="UP000422644">
    <property type="component" value="Chromosome"/>
</dbReference>
<keyword evidence="1" id="KW-0802">TPR repeat</keyword>
<evidence type="ECO:0000313" key="5">
    <source>
        <dbReference type="Proteomes" id="UP000321378"/>
    </source>
</evidence>
<dbReference type="InterPro" id="IPR019734">
    <property type="entry name" value="TPR_rpt"/>
</dbReference>
<dbReference type="OrthoDB" id="81888at2"/>
<dbReference type="Proteomes" id="UP000321378">
    <property type="component" value="Chromosome"/>
</dbReference>
<feature type="repeat" description="TPR" evidence="1">
    <location>
        <begin position="193"/>
        <end position="226"/>
    </location>
</feature>
<name>A0A510KJA1_9FUSO</name>
<dbReference type="InterPro" id="IPR011990">
    <property type="entry name" value="TPR-like_helical_dom_sf"/>
</dbReference>
<dbReference type="STRING" id="1122173.GCA_000482505_01365"/>
<sequence length="246" mass="28796">MKKYLTLLLVIANLGLGVQSFSAMTKEEKIKLEKQIDDAYEKEDEKKLISLITKYVNEFPNNADYLNKLGVLYSNKDNYAEAEKLYLRAIDNGNYLAISNLAYNYFEKEEYDKAIKYYKEYQKIANRNEDYFWIAASYEGLGDYKSAKEWFLKVTKFEKDGSSENRLGAIFDNEGNQKEAMKWYLASIQKGNLWAYDNLAVLYIQLKDYENAEKLVKRGLELAKKENNADAKKDLEETLEIIRKEK</sequence>
<dbReference type="AlphaFoldDB" id="A0A510KJA1"/>
<dbReference type="SMART" id="SM00028">
    <property type="entry name" value="TPR"/>
    <property type="match status" value="3"/>
</dbReference>
<dbReference type="PANTHER" id="PTHR12558:SF13">
    <property type="entry name" value="CELL DIVISION CYCLE PROTEIN 27 HOMOLOG"/>
    <property type="match status" value="1"/>
</dbReference>
<reference evidence="4 5" key="2">
    <citation type="submission" date="2019-07" db="EMBL/GenBank/DDBJ databases">
        <title>Complete Genome Sequence of Leptotrichia trevisanii Strain JMUB3935.</title>
        <authorList>
            <person name="Watanabe S."/>
            <person name="Cui L."/>
        </authorList>
    </citation>
    <scope>NUCLEOTIDE SEQUENCE [LARGE SCALE GENOMIC DNA]</scope>
    <source>
        <strain evidence="4 5">JMUB3935</strain>
    </source>
</reference>
<organism evidence="4 5">
    <name type="scientific">Leptotrichia trevisanii</name>
    <dbReference type="NCBI Taxonomy" id="109328"/>
    <lineage>
        <taxon>Bacteria</taxon>
        <taxon>Fusobacteriati</taxon>
        <taxon>Fusobacteriota</taxon>
        <taxon>Fusobacteriia</taxon>
        <taxon>Fusobacteriales</taxon>
        <taxon>Leptotrichiaceae</taxon>
        <taxon>Leptotrichia</taxon>
    </lineage>
</organism>
<dbReference type="Pfam" id="PF13374">
    <property type="entry name" value="TPR_10"/>
    <property type="match status" value="1"/>
</dbReference>
<dbReference type="Gene3D" id="1.25.40.10">
    <property type="entry name" value="Tetratricopeptide repeat domain"/>
    <property type="match status" value="1"/>
</dbReference>
<keyword evidence="6" id="KW-1185">Reference proteome</keyword>
<protein>
    <recommendedName>
        <fullName evidence="7">Tetratricopeptide repeat protein</fullName>
    </recommendedName>
</protein>
<dbReference type="PANTHER" id="PTHR12558">
    <property type="entry name" value="CELL DIVISION CYCLE 16,23,27"/>
    <property type="match status" value="1"/>
</dbReference>